<gene>
    <name evidence="7" type="ORF">PACTADRAFT_31879</name>
</gene>
<evidence type="ECO:0008006" key="9">
    <source>
        <dbReference type="Google" id="ProtNLM"/>
    </source>
</evidence>
<dbReference type="OrthoDB" id="10267969at2759"/>
<dbReference type="PANTHER" id="PTHR11266">
    <property type="entry name" value="PEROXISOMAL MEMBRANE PROTEIN 2, PXMP2 MPV17"/>
    <property type="match status" value="1"/>
</dbReference>
<dbReference type="AlphaFoldDB" id="A0A1E4U3K4"/>
<accession>A0A1E4U3K4</accession>
<evidence type="ECO:0000256" key="2">
    <source>
        <dbReference type="ARBA" id="ARBA00006824"/>
    </source>
</evidence>
<keyword evidence="8" id="KW-1185">Reference proteome</keyword>
<dbReference type="Proteomes" id="UP000094236">
    <property type="component" value="Unassembled WGS sequence"/>
</dbReference>
<keyword evidence="4 6" id="KW-1133">Transmembrane helix</keyword>
<feature type="transmembrane region" description="Helical" evidence="6">
    <location>
        <begin position="225"/>
        <end position="249"/>
    </location>
</feature>
<dbReference type="STRING" id="669874.A0A1E4U3K4"/>
<dbReference type="EMBL" id="KV454011">
    <property type="protein sequence ID" value="ODV98488.1"/>
    <property type="molecule type" value="Genomic_DNA"/>
</dbReference>
<evidence type="ECO:0000313" key="8">
    <source>
        <dbReference type="Proteomes" id="UP000094236"/>
    </source>
</evidence>
<comment type="similarity">
    <text evidence="2 6">Belongs to the peroxisomal membrane protein PXMP2/4 family.</text>
</comment>
<feature type="transmembrane region" description="Helical" evidence="6">
    <location>
        <begin position="64"/>
        <end position="82"/>
    </location>
</feature>
<dbReference type="Pfam" id="PF04117">
    <property type="entry name" value="Mpv17_PMP22"/>
    <property type="match status" value="1"/>
</dbReference>
<evidence type="ECO:0000256" key="3">
    <source>
        <dbReference type="ARBA" id="ARBA00022692"/>
    </source>
</evidence>
<keyword evidence="3 6" id="KW-0812">Transmembrane</keyword>
<organism evidence="7 8">
    <name type="scientific">Pachysolen tannophilus NRRL Y-2460</name>
    <dbReference type="NCBI Taxonomy" id="669874"/>
    <lineage>
        <taxon>Eukaryota</taxon>
        <taxon>Fungi</taxon>
        <taxon>Dikarya</taxon>
        <taxon>Ascomycota</taxon>
        <taxon>Saccharomycotina</taxon>
        <taxon>Pichiomycetes</taxon>
        <taxon>Pachysolenaceae</taxon>
        <taxon>Pachysolen</taxon>
    </lineage>
</organism>
<evidence type="ECO:0000256" key="5">
    <source>
        <dbReference type="ARBA" id="ARBA00023136"/>
    </source>
</evidence>
<protein>
    <recommendedName>
        <fullName evidence="9">Protein sym1</fullName>
    </recommendedName>
</protein>
<proteinExistence type="inferred from homology"/>
<sequence length="326" mass="36910">MPIQLPLNEEDADLPNVSSGFHNPFATFTDATHNVALSNPHTFSNRLKRKIGTLLRSPLRNIPIINYVILIVLSSLLIKLTFHYHRLYTFNSVVATCMTNIVLFGIADTLAQSIASYQKARKLSGTVGVGLSDIESHPSYPNQRKNPSTIADYSVNEFPAHSPSSSPYDLKGKFNKLGLDARSDFSRFNFRRFIGFTAWGFLMAFIQVLWYFFLNSSFLNLPFFFTILGRVLADQLIFSPINLYSFFAYSTLILEKGSKEDFNKKIQNVYFSTLVANFSLWFPVQFINFLIMPVKFQVPFSSTVGVLWNCFLSMKNAGSSTATEIK</sequence>
<feature type="transmembrane region" description="Helical" evidence="6">
    <location>
        <begin position="269"/>
        <end position="291"/>
    </location>
</feature>
<evidence type="ECO:0000256" key="4">
    <source>
        <dbReference type="ARBA" id="ARBA00022989"/>
    </source>
</evidence>
<feature type="transmembrane region" description="Helical" evidence="6">
    <location>
        <begin position="193"/>
        <end position="213"/>
    </location>
</feature>
<dbReference type="PANTHER" id="PTHR11266:SF50">
    <property type="entry name" value="VACUOLAR MEMBRANE PROTEIN YOR292C"/>
    <property type="match status" value="1"/>
</dbReference>
<dbReference type="InterPro" id="IPR007248">
    <property type="entry name" value="Mpv17_PMP22"/>
</dbReference>
<dbReference type="GO" id="GO:0005739">
    <property type="term" value="C:mitochondrion"/>
    <property type="evidence" value="ECO:0007669"/>
    <property type="project" value="TreeGrafter"/>
</dbReference>
<name>A0A1E4U3K4_PACTA</name>
<evidence type="ECO:0000313" key="7">
    <source>
        <dbReference type="EMBL" id="ODV98488.1"/>
    </source>
</evidence>
<evidence type="ECO:0000256" key="1">
    <source>
        <dbReference type="ARBA" id="ARBA00004141"/>
    </source>
</evidence>
<dbReference type="GO" id="GO:0016020">
    <property type="term" value="C:membrane"/>
    <property type="evidence" value="ECO:0007669"/>
    <property type="project" value="UniProtKB-SubCell"/>
</dbReference>
<reference evidence="8" key="1">
    <citation type="submission" date="2016-05" db="EMBL/GenBank/DDBJ databases">
        <title>Comparative genomics of biotechnologically important yeasts.</title>
        <authorList>
            <consortium name="DOE Joint Genome Institute"/>
            <person name="Riley R."/>
            <person name="Haridas S."/>
            <person name="Wolfe K.H."/>
            <person name="Lopes M.R."/>
            <person name="Hittinger C.T."/>
            <person name="Goker M."/>
            <person name="Salamov A."/>
            <person name="Wisecaver J."/>
            <person name="Long T.M."/>
            <person name="Aerts A.L."/>
            <person name="Barry K."/>
            <person name="Choi C."/>
            <person name="Clum A."/>
            <person name="Coughlan A.Y."/>
            <person name="Deshpande S."/>
            <person name="Douglass A.P."/>
            <person name="Hanson S.J."/>
            <person name="Klenk H.-P."/>
            <person name="Labutti K."/>
            <person name="Lapidus A."/>
            <person name="Lindquist E."/>
            <person name="Lipzen A."/>
            <person name="Meier-Kolthoff J.P."/>
            <person name="Ohm R.A."/>
            <person name="Otillar R.P."/>
            <person name="Pangilinan J."/>
            <person name="Peng Y."/>
            <person name="Rokas A."/>
            <person name="Rosa C.A."/>
            <person name="Scheuner C."/>
            <person name="Sibirny A.A."/>
            <person name="Slot J.C."/>
            <person name="Stielow J.B."/>
            <person name="Sun H."/>
            <person name="Kurtzman C.P."/>
            <person name="Blackwell M."/>
            <person name="Grigoriev I.V."/>
            <person name="Jeffries T.W."/>
        </authorList>
    </citation>
    <scope>NUCLEOTIDE SEQUENCE [LARGE SCALE GENOMIC DNA]</scope>
    <source>
        <strain evidence="8">NRRL Y-2460</strain>
    </source>
</reference>
<evidence type="ECO:0000256" key="6">
    <source>
        <dbReference type="RuleBase" id="RU363053"/>
    </source>
</evidence>
<comment type="subcellular location">
    <subcellularLocation>
        <location evidence="1">Membrane</location>
        <topology evidence="1">Multi-pass membrane protein</topology>
    </subcellularLocation>
</comment>
<keyword evidence="5 6" id="KW-0472">Membrane</keyword>